<proteinExistence type="predicted"/>
<organism evidence="1">
    <name type="scientific">Arundo donax</name>
    <name type="common">Giant reed</name>
    <name type="synonym">Donax arundinaceus</name>
    <dbReference type="NCBI Taxonomy" id="35708"/>
    <lineage>
        <taxon>Eukaryota</taxon>
        <taxon>Viridiplantae</taxon>
        <taxon>Streptophyta</taxon>
        <taxon>Embryophyta</taxon>
        <taxon>Tracheophyta</taxon>
        <taxon>Spermatophyta</taxon>
        <taxon>Magnoliopsida</taxon>
        <taxon>Liliopsida</taxon>
        <taxon>Poales</taxon>
        <taxon>Poaceae</taxon>
        <taxon>PACMAD clade</taxon>
        <taxon>Arundinoideae</taxon>
        <taxon>Arundineae</taxon>
        <taxon>Arundo</taxon>
    </lineage>
</organism>
<reference evidence="1" key="2">
    <citation type="journal article" date="2015" name="Data Brief">
        <title>Shoot transcriptome of the giant reed, Arundo donax.</title>
        <authorList>
            <person name="Barrero R.A."/>
            <person name="Guerrero F.D."/>
            <person name="Moolhuijzen P."/>
            <person name="Goolsby J.A."/>
            <person name="Tidwell J."/>
            <person name="Bellgard S.E."/>
            <person name="Bellgard M.I."/>
        </authorList>
    </citation>
    <scope>NUCLEOTIDE SEQUENCE</scope>
    <source>
        <tissue evidence="1">Shoot tissue taken approximately 20 cm above the soil surface</tissue>
    </source>
</reference>
<accession>A0A0A9CQJ4</accession>
<protein>
    <submittedName>
        <fullName evidence="1">Uncharacterized protein</fullName>
    </submittedName>
</protein>
<dbReference type="EMBL" id="GBRH01221192">
    <property type="protein sequence ID" value="JAD76703.1"/>
    <property type="molecule type" value="Transcribed_RNA"/>
</dbReference>
<evidence type="ECO:0000313" key="1">
    <source>
        <dbReference type="EMBL" id="JAD76703.1"/>
    </source>
</evidence>
<dbReference type="AlphaFoldDB" id="A0A0A9CQJ4"/>
<sequence>MVTCLEEIKVGIRIQLHSSVQCKWLNFFCFLKNQYEGGKLKLPGGQGTKDHKSQIYYSKSDSQV</sequence>
<name>A0A0A9CQJ4_ARUDO</name>
<reference evidence="1" key="1">
    <citation type="submission" date="2014-09" db="EMBL/GenBank/DDBJ databases">
        <authorList>
            <person name="Magalhaes I.L.F."/>
            <person name="Oliveira U."/>
            <person name="Santos F.R."/>
            <person name="Vidigal T.H.D.A."/>
            <person name="Brescovit A.D."/>
            <person name="Santos A.J."/>
        </authorList>
    </citation>
    <scope>NUCLEOTIDE SEQUENCE</scope>
    <source>
        <tissue evidence="1">Shoot tissue taken approximately 20 cm above the soil surface</tissue>
    </source>
</reference>